<dbReference type="InterPro" id="IPR014710">
    <property type="entry name" value="RmlC-like_jellyroll"/>
</dbReference>
<dbReference type="EMBL" id="FOKW01000022">
    <property type="protein sequence ID" value="SFC75829.1"/>
    <property type="molecule type" value="Genomic_DNA"/>
</dbReference>
<dbReference type="Pfam" id="PF07883">
    <property type="entry name" value="Cupin_2"/>
    <property type="match status" value="1"/>
</dbReference>
<protein>
    <submittedName>
        <fullName evidence="2">Cupin domain-containing protein</fullName>
    </submittedName>
</protein>
<dbReference type="InterPro" id="IPR011051">
    <property type="entry name" value="RmlC_Cupin_sf"/>
</dbReference>
<gene>
    <name evidence="2" type="ORF">SAMN05444422_1223</name>
</gene>
<sequence length="144" mass="15526">MSELKTVSLDDLDLVEVTQSETDMEVNVNFPFSPHFPAATGMGLEGGHNVVYFEIPPGKALGTHEDSPEEIVICLEGEDVEARAGDAEGTIGAGDLAVIPPLAPHGFRNTGDVRARFLGIFSDRTNIAEFEETLEPFGDRILKV</sequence>
<dbReference type="RefSeq" id="WP_089790140.1">
    <property type="nucleotide sequence ID" value="NZ_FOKW01000022.1"/>
</dbReference>
<feature type="domain" description="Cupin type-2" evidence="1">
    <location>
        <begin position="52"/>
        <end position="120"/>
    </location>
</feature>
<keyword evidence="3" id="KW-1185">Reference proteome</keyword>
<organism evidence="2 3">
    <name type="scientific">Natronobacterium haloterrestre</name>
    <name type="common">Halobiforma haloterrestris</name>
    <dbReference type="NCBI Taxonomy" id="148448"/>
    <lineage>
        <taxon>Archaea</taxon>
        <taxon>Methanobacteriati</taxon>
        <taxon>Methanobacteriota</taxon>
        <taxon>Stenosarchaea group</taxon>
        <taxon>Halobacteria</taxon>
        <taxon>Halobacteriales</taxon>
        <taxon>Natrialbaceae</taxon>
        <taxon>Natronobacterium</taxon>
    </lineage>
</organism>
<name>A0A1I1LS15_NATHA</name>
<evidence type="ECO:0000313" key="2">
    <source>
        <dbReference type="EMBL" id="SFC75829.1"/>
    </source>
</evidence>
<evidence type="ECO:0000313" key="3">
    <source>
        <dbReference type="Proteomes" id="UP000199161"/>
    </source>
</evidence>
<dbReference type="SUPFAM" id="SSF51182">
    <property type="entry name" value="RmlC-like cupins"/>
    <property type="match status" value="1"/>
</dbReference>
<dbReference type="Proteomes" id="UP000199161">
    <property type="component" value="Unassembled WGS sequence"/>
</dbReference>
<dbReference type="InterPro" id="IPR013096">
    <property type="entry name" value="Cupin_2"/>
</dbReference>
<dbReference type="AlphaFoldDB" id="A0A1I1LS15"/>
<evidence type="ECO:0000259" key="1">
    <source>
        <dbReference type="Pfam" id="PF07883"/>
    </source>
</evidence>
<dbReference type="OrthoDB" id="200322at2157"/>
<reference evidence="3" key="1">
    <citation type="submission" date="2016-10" db="EMBL/GenBank/DDBJ databases">
        <authorList>
            <person name="Varghese N."/>
            <person name="Submissions S."/>
        </authorList>
    </citation>
    <scope>NUCLEOTIDE SEQUENCE [LARGE SCALE GENOMIC DNA]</scope>
    <source>
        <strain evidence="3">DSM 13078</strain>
    </source>
</reference>
<dbReference type="Gene3D" id="2.60.120.10">
    <property type="entry name" value="Jelly Rolls"/>
    <property type="match status" value="1"/>
</dbReference>
<proteinExistence type="predicted"/>
<accession>A0A1I1LS15</accession>